<evidence type="ECO:0000256" key="2">
    <source>
        <dbReference type="ARBA" id="ARBA00010876"/>
    </source>
</evidence>
<dbReference type="InterPro" id="IPR050188">
    <property type="entry name" value="RluA_PseudoU_synthase"/>
</dbReference>
<keyword evidence="3 5" id="KW-0413">Isomerase</keyword>
<dbReference type="Pfam" id="PF00849">
    <property type="entry name" value="PseudoU_synth_2"/>
    <property type="match status" value="1"/>
</dbReference>
<feature type="domain" description="Pseudouridine synthase RsuA/RluA-like" evidence="4">
    <location>
        <begin position="85"/>
        <end position="234"/>
    </location>
</feature>
<evidence type="ECO:0000313" key="6">
    <source>
        <dbReference type="Proteomes" id="UP001589776"/>
    </source>
</evidence>
<organism evidence="5 6">
    <name type="scientific">Paenibacillus chartarius</name>
    <dbReference type="NCBI Taxonomy" id="747481"/>
    <lineage>
        <taxon>Bacteria</taxon>
        <taxon>Bacillati</taxon>
        <taxon>Bacillota</taxon>
        <taxon>Bacilli</taxon>
        <taxon>Bacillales</taxon>
        <taxon>Paenibacillaceae</taxon>
        <taxon>Paenibacillus</taxon>
    </lineage>
</organism>
<dbReference type="InterPro" id="IPR020103">
    <property type="entry name" value="PsdUridine_synth_cat_dom_sf"/>
</dbReference>
<proteinExistence type="inferred from homology"/>
<keyword evidence="6" id="KW-1185">Reference proteome</keyword>
<gene>
    <name evidence="5" type="ORF">ACFFK0_09055</name>
</gene>
<dbReference type="RefSeq" id="WP_377469806.1">
    <property type="nucleotide sequence ID" value="NZ_JBHLWN010000031.1"/>
</dbReference>
<evidence type="ECO:0000256" key="3">
    <source>
        <dbReference type="RuleBase" id="RU362028"/>
    </source>
</evidence>
<comment type="catalytic activity">
    <reaction evidence="1 3">
        <text>a uridine in RNA = a pseudouridine in RNA</text>
        <dbReference type="Rhea" id="RHEA:48348"/>
        <dbReference type="Rhea" id="RHEA-COMP:12068"/>
        <dbReference type="Rhea" id="RHEA-COMP:12069"/>
        <dbReference type="ChEBI" id="CHEBI:65314"/>
        <dbReference type="ChEBI" id="CHEBI:65315"/>
    </reaction>
</comment>
<dbReference type="EMBL" id="JBHLWN010000031">
    <property type="protein sequence ID" value="MFC0212611.1"/>
    <property type="molecule type" value="Genomic_DNA"/>
</dbReference>
<comment type="function">
    <text evidence="3">Responsible for synthesis of pseudouridine from uracil.</text>
</comment>
<dbReference type="Gene3D" id="3.30.2350.10">
    <property type="entry name" value="Pseudouridine synthase"/>
    <property type="match status" value="1"/>
</dbReference>
<dbReference type="EC" id="5.4.99.-" evidence="3"/>
<comment type="similarity">
    <text evidence="2 3">Belongs to the pseudouridine synthase RluA family.</text>
</comment>
<dbReference type="InterPro" id="IPR006145">
    <property type="entry name" value="PsdUridine_synth_RsuA/RluA"/>
</dbReference>
<evidence type="ECO:0000256" key="1">
    <source>
        <dbReference type="ARBA" id="ARBA00000073"/>
    </source>
</evidence>
<dbReference type="PANTHER" id="PTHR21600:SF71">
    <property type="entry name" value="PSEUDOURIDINE SYNTHASE"/>
    <property type="match status" value="1"/>
</dbReference>
<sequence>MKPNAYRRKGEWLELALPSSTDEFHAAKVSQVLGIPPKLWAKIEKQGGVEASGGKLRLRLFPKQPPGFEPEWQPFDVLFEDDFCLVAAKPAGMAVHPTEAAQANTLANAVAWHYEATGQDVSVRHIHRLDADTTGPVLYAKNELAQLVLDEAMRAKRIGRTYVAFVKGLVEEPYLRIDAPIGRDRHHPSRRRVSPGGDPAVTHCELIERYAAASLVRLRLETGRTHQIRVHLSSIGHPLLGDTLYGGPAALIARQALHGEALEFEHPFTSEPIRTEAPWPDDMLDLADKLRRS</sequence>
<dbReference type="PANTHER" id="PTHR21600">
    <property type="entry name" value="MITOCHONDRIAL RNA PSEUDOURIDINE SYNTHASE"/>
    <property type="match status" value="1"/>
</dbReference>
<dbReference type="CDD" id="cd02869">
    <property type="entry name" value="PseudoU_synth_RluA_like"/>
    <property type="match status" value="1"/>
</dbReference>
<dbReference type="InterPro" id="IPR006225">
    <property type="entry name" value="PsdUridine_synth_RluC/D"/>
</dbReference>
<dbReference type="Proteomes" id="UP001589776">
    <property type="component" value="Unassembled WGS sequence"/>
</dbReference>
<dbReference type="GO" id="GO:0016853">
    <property type="term" value="F:isomerase activity"/>
    <property type="evidence" value="ECO:0007669"/>
    <property type="project" value="UniProtKB-KW"/>
</dbReference>
<reference evidence="5 6" key="1">
    <citation type="submission" date="2024-09" db="EMBL/GenBank/DDBJ databases">
        <authorList>
            <person name="Sun Q."/>
            <person name="Mori K."/>
        </authorList>
    </citation>
    <scope>NUCLEOTIDE SEQUENCE [LARGE SCALE GENOMIC DNA]</scope>
    <source>
        <strain evidence="5 6">CCM 7759</strain>
    </source>
</reference>
<dbReference type="SUPFAM" id="SSF55120">
    <property type="entry name" value="Pseudouridine synthase"/>
    <property type="match status" value="1"/>
</dbReference>
<accession>A0ABV6DIZ6</accession>
<comment type="caution">
    <text evidence="5">The sequence shown here is derived from an EMBL/GenBank/DDBJ whole genome shotgun (WGS) entry which is preliminary data.</text>
</comment>
<evidence type="ECO:0000313" key="5">
    <source>
        <dbReference type="EMBL" id="MFC0212611.1"/>
    </source>
</evidence>
<dbReference type="NCBIfam" id="TIGR00005">
    <property type="entry name" value="rluA_subfam"/>
    <property type="match status" value="1"/>
</dbReference>
<name>A0ABV6DIZ6_9BACL</name>
<protein>
    <recommendedName>
        <fullName evidence="3">Pseudouridine synthase</fullName>
        <ecNumber evidence="3">5.4.99.-</ecNumber>
    </recommendedName>
</protein>
<evidence type="ECO:0000259" key="4">
    <source>
        <dbReference type="Pfam" id="PF00849"/>
    </source>
</evidence>